<evidence type="ECO:0000313" key="3">
    <source>
        <dbReference type="Proteomes" id="UP000466535"/>
    </source>
</evidence>
<dbReference type="SUPFAM" id="SSF54637">
    <property type="entry name" value="Thioesterase/thiol ester dehydrase-isomerase"/>
    <property type="match status" value="1"/>
</dbReference>
<dbReference type="EMBL" id="WUUT01000003">
    <property type="protein sequence ID" value="MXR51923.1"/>
    <property type="molecule type" value="Genomic_DNA"/>
</dbReference>
<organism evidence="2 3">
    <name type="scientific">Halovenus carboxidivorans</name>
    <dbReference type="NCBI Taxonomy" id="2692199"/>
    <lineage>
        <taxon>Archaea</taxon>
        <taxon>Methanobacteriati</taxon>
        <taxon>Methanobacteriota</taxon>
        <taxon>Stenosarchaea group</taxon>
        <taxon>Halobacteria</taxon>
        <taxon>Halobacteriales</taxon>
        <taxon>Haloarculaceae</taxon>
        <taxon>Halovenus</taxon>
    </lineage>
</organism>
<evidence type="ECO:0000313" key="2">
    <source>
        <dbReference type="EMBL" id="MXR51923.1"/>
    </source>
</evidence>
<evidence type="ECO:0000259" key="1">
    <source>
        <dbReference type="Pfam" id="PF01575"/>
    </source>
</evidence>
<protein>
    <submittedName>
        <fullName evidence="2">Acyl dehydratase</fullName>
    </submittedName>
</protein>
<dbReference type="InterPro" id="IPR029069">
    <property type="entry name" value="HotDog_dom_sf"/>
</dbReference>
<accession>A0A6B0T8M8</accession>
<reference evidence="2 3" key="1">
    <citation type="submission" date="2019-12" db="EMBL/GenBank/DDBJ databases">
        <title>Isolation and characterization of three novel carbon monoxide-oxidizing members of Halobacteria from salione crusts and soils.</title>
        <authorList>
            <person name="Myers M.R."/>
            <person name="King G.M."/>
        </authorList>
    </citation>
    <scope>NUCLEOTIDE SEQUENCE [LARGE SCALE GENOMIC DNA]</scope>
    <source>
        <strain evidence="2 3">WSH3</strain>
    </source>
</reference>
<dbReference type="Gene3D" id="3.10.129.10">
    <property type="entry name" value="Hotdog Thioesterase"/>
    <property type="match status" value="1"/>
</dbReference>
<dbReference type="InterPro" id="IPR052342">
    <property type="entry name" value="MCH/BMMD"/>
</dbReference>
<feature type="domain" description="MaoC-like" evidence="1">
    <location>
        <begin position="10"/>
        <end position="108"/>
    </location>
</feature>
<comment type="caution">
    <text evidence="2">The sequence shown here is derived from an EMBL/GenBank/DDBJ whole genome shotgun (WGS) entry which is preliminary data.</text>
</comment>
<dbReference type="AlphaFoldDB" id="A0A6B0T8M8"/>
<gene>
    <name evidence="2" type="ORF">GRX03_09960</name>
</gene>
<dbReference type="PANTHER" id="PTHR43664">
    <property type="entry name" value="MONOAMINE OXIDASE-RELATED"/>
    <property type="match status" value="1"/>
</dbReference>
<dbReference type="Pfam" id="PF01575">
    <property type="entry name" value="MaoC_dehydratas"/>
    <property type="match status" value="1"/>
</dbReference>
<proteinExistence type="predicted"/>
<dbReference type="InterPro" id="IPR002539">
    <property type="entry name" value="MaoC-like_dom"/>
</dbReference>
<sequence length="148" mass="16800">MPRYFEEYEVGDTWEFGERTITKEEIIEFAEKYDPQPFHTDEEAAKDTMFGGLAASGWHTAAVCMRMYVDHMIDEASQGARGVDELRWIKPVRPGDTLTAEVEIVDKYPDEDNPQIGYVDSKLTAYNQNGEAVISWIGLGIVDRKASE</sequence>
<dbReference type="OrthoDB" id="225748at2157"/>
<dbReference type="Proteomes" id="UP000466535">
    <property type="component" value="Unassembled WGS sequence"/>
</dbReference>
<keyword evidence="3" id="KW-1185">Reference proteome</keyword>
<dbReference type="CDD" id="cd03454">
    <property type="entry name" value="YdeM"/>
    <property type="match status" value="1"/>
</dbReference>
<dbReference type="RefSeq" id="WP_159764045.1">
    <property type="nucleotide sequence ID" value="NZ_WUUT01000003.1"/>
</dbReference>
<name>A0A6B0T8M8_9EURY</name>
<dbReference type="PANTHER" id="PTHR43664:SF1">
    <property type="entry name" value="BETA-METHYLMALYL-COA DEHYDRATASE"/>
    <property type="match status" value="1"/>
</dbReference>